<dbReference type="PANTHER" id="PTHR11119">
    <property type="entry name" value="XANTHINE-URACIL / VITAMIN C PERMEASE FAMILY MEMBER"/>
    <property type="match status" value="1"/>
</dbReference>
<dbReference type="EMBL" id="JAGGNH010000004">
    <property type="protein sequence ID" value="KAJ0974997.1"/>
    <property type="molecule type" value="Genomic_DNA"/>
</dbReference>
<dbReference type="InterPro" id="IPR006043">
    <property type="entry name" value="NCS2"/>
</dbReference>
<comment type="similarity">
    <text evidence="2">Belongs to the nucleobase:cation symporter-2 (NCS2) (TC 2.A.40) family.</text>
</comment>
<evidence type="ECO:0000256" key="6">
    <source>
        <dbReference type="SAM" id="Phobius"/>
    </source>
</evidence>
<evidence type="ECO:0000256" key="4">
    <source>
        <dbReference type="ARBA" id="ARBA00022989"/>
    </source>
</evidence>
<reference evidence="7" key="1">
    <citation type="submission" date="2021-03" db="EMBL/GenBank/DDBJ databases">
        <authorList>
            <person name="Li Z."/>
            <person name="Yang C."/>
        </authorList>
    </citation>
    <scope>NUCLEOTIDE SEQUENCE</scope>
    <source>
        <strain evidence="7">Dzin_1.0</strain>
        <tissue evidence="7">Leaf</tissue>
    </source>
</reference>
<evidence type="ECO:0000256" key="1">
    <source>
        <dbReference type="ARBA" id="ARBA00004141"/>
    </source>
</evidence>
<feature type="transmembrane region" description="Helical" evidence="6">
    <location>
        <begin position="380"/>
        <end position="399"/>
    </location>
</feature>
<evidence type="ECO:0000256" key="3">
    <source>
        <dbReference type="ARBA" id="ARBA00022692"/>
    </source>
</evidence>
<feature type="transmembrane region" description="Helical" evidence="6">
    <location>
        <begin position="504"/>
        <end position="526"/>
    </location>
</feature>
<accession>A0A9D5CM94</accession>
<reference evidence="7" key="2">
    <citation type="journal article" date="2022" name="Hortic Res">
        <title>The genome of Dioscorea zingiberensis sheds light on the biosynthesis, origin and evolution of the medicinally important diosgenin saponins.</title>
        <authorList>
            <person name="Li Y."/>
            <person name="Tan C."/>
            <person name="Li Z."/>
            <person name="Guo J."/>
            <person name="Li S."/>
            <person name="Chen X."/>
            <person name="Wang C."/>
            <person name="Dai X."/>
            <person name="Yang H."/>
            <person name="Song W."/>
            <person name="Hou L."/>
            <person name="Xu J."/>
            <person name="Tong Z."/>
            <person name="Xu A."/>
            <person name="Yuan X."/>
            <person name="Wang W."/>
            <person name="Yang Q."/>
            <person name="Chen L."/>
            <person name="Sun Z."/>
            <person name="Wang K."/>
            <person name="Pan B."/>
            <person name="Chen J."/>
            <person name="Bao Y."/>
            <person name="Liu F."/>
            <person name="Qi X."/>
            <person name="Gang D.R."/>
            <person name="Wen J."/>
            <person name="Li J."/>
        </authorList>
    </citation>
    <scope>NUCLEOTIDE SEQUENCE</scope>
    <source>
        <strain evidence="7">Dzin_1.0</strain>
    </source>
</reference>
<feature type="transmembrane region" description="Helical" evidence="6">
    <location>
        <begin position="420"/>
        <end position="441"/>
    </location>
</feature>
<feature type="transmembrane region" description="Helical" evidence="6">
    <location>
        <begin position="677"/>
        <end position="695"/>
    </location>
</feature>
<evidence type="ECO:0000313" key="8">
    <source>
        <dbReference type="Proteomes" id="UP001085076"/>
    </source>
</evidence>
<comment type="caution">
    <text evidence="7">The sequence shown here is derived from an EMBL/GenBank/DDBJ whole genome shotgun (WGS) entry which is preliminary data.</text>
</comment>
<feature type="transmembrane region" description="Helical" evidence="6">
    <location>
        <begin position="744"/>
        <end position="764"/>
    </location>
</feature>
<keyword evidence="5 6" id="KW-0472">Membrane</keyword>
<dbReference type="GO" id="GO:0022857">
    <property type="term" value="F:transmembrane transporter activity"/>
    <property type="evidence" value="ECO:0007669"/>
    <property type="project" value="InterPro"/>
</dbReference>
<dbReference type="Proteomes" id="UP001085076">
    <property type="component" value="Miscellaneous, Linkage group lg04"/>
</dbReference>
<dbReference type="AlphaFoldDB" id="A0A9D5CM94"/>
<evidence type="ECO:0000313" key="7">
    <source>
        <dbReference type="EMBL" id="KAJ0974997.1"/>
    </source>
</evidence>
<feature type="transmembrane region" description="Helical" evidence="6">
    <location>
        <begin position="325"/>
        <end position="344"/>
    </location>
</feature>
<proteinExistence type="inferred from homology"/>
<comment type="subcellular location">
    <subcellularLocation>
        <location evidence="1">Membrane</location>
        <topology evidence="1">Multi-pass membrane protein</topology>
    </subcellularLocation>
</comment>
<protein>
    <submittedName>
        <fullName evidence="7">Uncharacterized protein</fullName>
    </submittedName>
</protein>
<gene>
    <name evidence="7" type="ORF">J5N97_016962</name>
</gene>
<name>A0A9D5CM94_9LILI</name>
<feature type="transmembrane region" description="Helical" evidence="6">
    <location>
        <begin position="461"/>
        <end position="484"/>
    </location>
</feature>
<feature type="transmembrane region" description="Helical" evidence="6">
    <location>
        <begin position="356"/>
        <end position="374"/>
    </location>
</feature>
<feature type="transmembrane region" description="Helical" evidence="6">
    <location>
        <begin position="651"/>
        <end position="671"/>
    </location>
</feature>
<keyword evidence="4 6" id="KW-1133">Transmembrane helix</keyword>
<keyword evidence="8" id="KW-1185">Reference proteome</keyword>
<organism evidence="7 8">
    <name type="scientific">Dioscorea zingiberensis</name>
    <dbReference type="NCBI Taxonomy" id="325984"/>
    <lineage>
        <taxon>Eukaryota</taxon>
        <taxon>Viridiplantae</taxon>
        <taxon>Streptophyta</taxon>
        <taxon>Embryophyta</taxon>
        <taxon>Tracheophyta</taxon>
        <taxon>Spermatophyta</taxon>
        <taxon>Magnoliopsida</taxon>
        <taxon>Liliopsida</taxon>
        <taxon>Dioscoreales</taxon>
        <taxon>Dioscoreaceae</taxon>
        <taxon>Dioscorea</taxon>
    </lineage>
</organism>
<evidence type="ECO:0000256" key="2">
    <source>
        <dbReference type="ARBA" id="ARBA00008821"/>
    </source>
</evidence>
<feature type="transmembrane region" description="Helical" evidence="6">
    <location>
        <begin position="707"/>
        <end position="724"/>
    </location>
</feature>
<dbReference type="GO" id="GO:0016020">
    <property type="term" value="C:membrane"/>
    <property type="evidence" value="ECO:0007669"/>
    <property type="project" value="UniProtKB-SubCell"/>
</dbReference>
<evidence type="ECO:0000256" key="5">
    <source>
        <dbReference type="ARBA" id="ARBA00023136"/>
    </source>
</evidence>
<keyword evidence="3 6" id="KW-0812">Transmembrane</keyword>
<dbReference type="OrthoDB" id="1641903at2759"/>
<sequence>MKVVEDLVACFNPDTGILSVHGRALHMTHSHAGFLLGLPSSGVDVEGIIRHAAAHEDFGIARTSLTPVALFDELIQMPNGEDFNRKLLLNIVGTVIRPTSNVHISTSYLSLLGRMDEIKNMNRAKFAFEGILTAVRIYKNSCARGISSKCIVGCIWLLQLFYLEHLAIGIIHQPIIDREPPRVTFWTESHIVRAVKHVNQHGGVGSRTVDMFTPADHAAHTEAHDINELKMYGVREDLTSQGKEIDALRRMLHDFMTRADDGTKPGVVALDSRREEDANNISQDHVKVTASPVVISSTYVAPIVSPLIPEHGVTQDIVEAVVLGFQHYLAMLGTTVFIPTLLVPQMGGGHEEKARVIQALLFVAGINTLLQSYLGTRLPAVIGGSFTFILPTLSIIFSPRFAFIPDPHMRFLATMRAIQGALIAASSFQIIIGFIGIWRIFMRFLSPLAEVPIVTITALGLLYNGFPIVASCIEVGLPAVILLVFFSQYVPHFIAKRRVIFDRFFVIIVVAIVWVYAHILTVAGAYKHRPPQTQFSCRIDRSGLIGGSPWIRIPYPFQWGGPTFDAREAFAMMAASFASLVESTGTLIAVQRYASATPVPPSVFSRCIGWQGISILLDGMFGTANGSAASVENAGLLGLTRVGSRRVIQTSAVFMIFFSILGKFGALFASIPFPIVAALYCVLFAYTASAGLGFLQFCNLNSMRTQFILGFSLFMGLSVAQYFREYEIITGYGPLHTRVRWFDDIVNVIFGSPTTVATIVAYFLDCTVLRGDSATRRDRGWHWWEKFRSYKTDARSEEFYALPSNLNKFFPSL</sequence>
<dbReference type="Pfam" id="PF00860">
    <property type="entry name" value="Xan_ur_permease"/>
    <property type="match status" value="1"/>
</dbReference>